<protein>
    <submittedName>
        <fullName evidence="2">Transposase</fullName>
    </submittedName>
</protein>
<dbReference type="EMBL" id="JARAWN010000145">
    <property type="protein sequence ID" value="MDX3132498.1"/>
    <property type="molecule type" value="Genomic_DNA"/>
</dbReference>
<organism evidence="2 3">
    <name type="scientific">Streptomyces europaeiscabiei</name>
    <dbReference type="NCBI Taxonomy" id="146819"/>
    <lineage>
        <taxon>Bacteria</taxon>
        <taxon>Bacillati</taxon>
        <taxon>Actinomycetota</taxon>
        <taxon>Actinomycetes</taxon>
        <taxon>Kitasatosporales</taxon>
        <taxon>Streptomycetaceae</taxon>
        <taxon>Streptomyces</taxon>
    </lineage>
</organism>
<comment type="caution">
    <text evidence="2">The sequence shown here is derived from an EMBL/GenBank/DDBJ whole genome shotgun (WGS) entry which is preliminary data.</text>
</comment>
<feature type="domain" description="Transposase IS701-like DDE" evidence="1">
    <location>
        <begin position="35"/>
        <end position="282"/>
    </location>
</feature>
<name>A0AAJ2PRR8_9ACTN</name>
<dbReference type="PANTHER" id="PTHR33627:SF1">
    <property type="entry name" value="TRANSPOSASE"/>
    <property type="match status" value="1"/>
</dbReference>
<proteinExistence type="predicted"/>
<dbReference type="PANTHER" id="PTHR33627">
    <property type="entry name" value="TRANSPOSASE"/>
    <property type="match status" value="1"/>
</dbReference>
<evidence type="ECO:0000313" key="2">
    <source>
        <dbReference type="EMBL" id="MDX3132498.1"/>
    </source>
</evidence>
<gene>
    <name evidence="2" type="ORF">PV367_22505</name>
</gene>
<evidence type="ECO:0000313" key="3">
    <source>
        <dbReference type="Proteomes" id="UP001273589"/>
    </source>
</evidence>
<sequence length="412" mass="45423">MQTRLQHKSTTDGELSYPAREATRDSVLRELSAVLFGSLPRSDQRRRGMEYVQGLLGVEGRKSIRNISSLFGGEAAEQSLHHFISGSTWDWGPVRRALARHLEEVSPARAYVLQPMVIPKAGDSSVGVDRRFCPRRGQIMNAQQAVGVWAVSEEHSSPVNWRLHLPDTWLDDKTRRRQAAIPETVLPESMDQCCVQAYLGITRDWGLPVRPALMDARQSDVAGTVRGLQDAGAPMLLRVSANLRLAAADAGLPRTAADAEMTAHQLMLMARPLRQPVIQRRPGPGGRTVHAGLTATVRVRLPRRTARRPSWCRDLVLFGVGDNGGRWPAELWLTNITDLHPSQLLRLSKLPQRVNQDFAQIAERVGIKDYSGRSFSGWHRHATLASAAHAVAVLSGTVEPQTEAAEVTQASA</sequence>
<accession>A0AAJ2PRR8</accession>
<evidence type="ECO:0000259" key="1">
    <source>
        <dbReference type="Pfam" id="PF13546"/>
    </source>
</evidence>
<dbReference type="InterPro" id="IPR039365">
    <property type="entry name" value="IS701-like"/>
</dbReference>
<dbReference type="Proteomes" id="UP001273589">
    <property type="component" value="Unassembled WGS sequence"/>
</dbReference>
<dbReference type="InterPro" id="IPR038721">
    <property type="entry name" value="IS701-like_DDE_dom"/>
</dbReference>
<dbReference type="RefSeq" id="WP_079024206.1">
    <property type="nucleotide sequence ID" value="NZ_JARAWN010000145.1"/>
</dbReference>
<dbReference type="AlphaFoldDB" id="A0AAJ2PRR8"/>
<reference evidence="2" key="1">
    <citation type="journal article" date="2023" name="Microb. Genom.">
        <title>Mesoterricola silvestris gen. nov., sp. nov., Mesoterricola sediminis sp. nov., Geothrix oryzae sp. nov., Geothrix edaphica sp. nov., Geothrix rubra sp. nov., and Geothrix limicola sp. nov., six novel members of Acidobacteriota isolated from soils.</title>
        <authorList>
            <person name="Weisberg A.J."/>
            <person name="Pearce E."/>
            <person name="Kramer C.G."/>
            <person name="Chang J.H."/>
            <person name="Clarke C.R."/>
        </authorList>
    </citation>
    <scope>NUCLEOTIDE SEQUENCE</scope>
    <source>
        <strain evidence="2">ND06-05F</strain>
    </source>
</reference>
<dbReference type="Pfam" id="PF13546">
    <property type="entry name" value="DDE_5"/>
    <property type="match status" value="1"/>
</dbReference>